<feature type="domain" description="DUF4097" evidence="2">
    <location>
        <begin position="60"/>
        <end position="289"/>
    </location>
</feature>
<dbReference type="KEGG" id="wcp:H9Q76_02195"/>
<evidence type="ECO:0000256" key="1">
    <source>
        <dbReference type="SAM" id="Phobius"/>
    </source>
</evidence>
<dbReference type="InterPro" id="IPR025164">
    <property type="entry name" value="Toastrack_DUF4097"/>
</dbReference>
<name>A0A7G9FNK5_9FIRM</name>
<dbReference type="PANTHER" id="PTHR34094">
    <property type="match status" value="1"/>
</dbReference>
<gene>
    <name evidence="3" type="ORF">H9Q76_02195</name>
</gene>
<keyword evidence="1" id="KW-0472">Membrane</keyword>
<feature type="transmembrane region" description="Helical" evidence="1">
    <location>
        <begin position="7"/>
        <end position="31"/>
    </location>
</feature>
<protein>
    <submittedName>
        <fullName evidence="3">DUF4097 family beta strand repeat protein</fullName>
    </submittedName>
</protein>
<dbReference type="PANTHER" id="PTHR34094:SF1">
    <property type="entry name" value="PROTEIN FAM185A"/>
    <property type="match status" value="1"/>
</dbReference>
<evidence type="ECO:0000259" key="2">
    <source>
        <dbReference type="Pfam" id="PF13349"/>
    </source>
</evidence>
<reference evidence="3 4" key="1">
    <citation type="submission" date="2020-08" db="EMBL/GenBank/DDBJ databases">
        <authorList>
            <person name="Liu C."/>
            <person name="Sun Q."/>
        </authorList>
    </citation>
    <scope>NUCLEOTIDE SEQUENCE [LARGE SCALE GENOMIC DNA]</scope>
    <source>
        <strain evidence="3 4">NSJ-4</strain>
    </source>
</reference>
<dbReference type="AlphaFoldDB" id="A0A7G9FNK5"/>
<proteinExistence type="predicted"/>
<dbReference type="Pfam" id="PF13349">
    <property type="entry name" value="DUF4097"/>
    <property type="match status" value="1"/>
</dbReference>
<organism evidence="3 4">
    <name type="scientific">Wujia chipingensis</name>
    <dbReference type="NCBI Taxonomy" id="2763670"/>
    <lineage>
        <taxon>Bacteria</taxon>
        <taxon>Bacillati</taxon>
        <taxon>Bacillota</taxon>
        <taxon>Clostridia</taxon>
        <taxon>Lachnospirales</taxon>
        <taxon>Lachnospiraceae</taxon>
        <taxon>Wujia</taxon>
    </lineage>
</organism>
<accession>A0A7G9FNK5</accession>
<dbReference type="Proteomes" id="UP000515819">
    <property type="component" value="Chromosome"/>
</dbReference>
<dbReference type="Gene3D" id="2.160.20.120">
    <property type="match status" value="1"/>
</dbReference>
<keyword evidence="1" id="KW-1133">Transmembrane helix</keyword>
<sequence>MSKTKKAVIIGSVLVGIGVIIGFIGIAIGGFKFPNGAVDLTTMKALHAEKKTVQIADAFDKIEIAGASSMDIEICKSKTGKNYVEYYDTDDWTSHVDVKEHVLKFTTDDKGKHKAVVSLGFGKDTTARLYLADAEYKEISVTTLSGYVTIQDVNAETVNVSASSGDLYMKNINVPDSIMATSSSGDIDLENATAKQIELGANSGDIEMQDITAESLRMSTSSGDIDLESCDAEKFDITTSSGDVDMEITAGRTYRFETKTNSGAVDVPDGDADSDYLCKIVTSSGDVDVKQK</sequence>
<keyword evidence="1" id="KW-0812">Transmembrane</keyword>
<dbReference type="RefSeq" id="WP_249321465.1">
    <property type="nucleotide sequence ID" value="NZ_CP060632.1"/>
</dbReference>
<keyword evidence="4" id="KW-1185">Reference proteome</keyword>
<evidence type="ECO:0000313" key="3">
    <source>
        <dbReference type="EMBL" id="QNM00137.1"/>
    </source>
</evidence>
<dbReference type="EMBL" id="CP060632">
    <property type="protein sequence ID" value="QNM00137.1"/>
    <property type="molecule type" value="Genomic_DNA"/>
</dbReference>
<evidence type="ECO:0000313" key="4">
    <source>
        <dbReference type="Proteomes" id="UP000515819"/>
    </source>
</evidence>